<sequence>MPNNATIIKAPIYVHSFVPVNRYKGVDSYAGNNVNTQLHIQRNTIVQM</sequence>
<accession>E4RTF5</accession>
<dbReference type="Proteomes" id="UP000007435">
    <property type="component" value="Chromosome"/>
</dbReference>
<reference evidence="1 2" key="2">
    <citation type="journal article" date="2011" name="Stand. Genomic Sci.">
        <title>Complete genome sequence of Leadbetterella byssophila type strain (4M15).</title>
        <authorList>
            <person name="Abt B."/>
            <person name="Teshima H."/>
            <person name="Lucas S."/>
            <person name="Lapidus A."/>
            <person name="Del Rio T.G."/>
            <person name="Nolan M."/>
            <person name="Tice H."/>
            <person name="Cheng J.F."/>
            <person name="Pitluck S."/>
            <person name="Liolios K."/>
            <person name="Pagani I."/>
            <person name="Ivanova N."/>
            <person name="Mavromatis K."/>
            <person name="Pati A."/>
            <person name="Tapia R."/>
            <person name="Han C."/>
            <person name="Goodwin L."/>
            <person name="Chen A."/>
            <person name="Palaniappan K."/>
            <person name="Land M."/>
            <person name="Hauser L."/>
            <person name="Chang Y.J."/>
            <person name="Jeffries C.D."/>
            <person name="Rohde M."/>
            <person name="Goker M."/>
            <person name="Tindall B.J."/>
            <person name="Detter J.C."/>
            <person name="Woyke T."/>
            <person name="Bristow J."/>
            <person name="Eisen J.A."/>
            <person name="Markowitz V."/>
            <person name="Hugenholtz P."/>
            <person name="Klenk H.P."/>
            <person name="Kyrpides N.C."/>
        </authorList>
    </citation>
    <scope>NUCLEOTIDE SEQUENCE [LARGE SCALE GENOMIC DNA]</scope>
    <source>
        <strain evidence="2">DSM 17132 / JCM 16389 / KACC 11308 / NBRC 106382 / 4M15</strain>
    </source>
</reference>
<reference key="1">
    <citation type="submission" date="2010-11" db="EMBL/GenBank/DDBJ databases">
        <title>The complete genome of Leadbetterella byssophila DSM 17132.</title>
        <authorList>
            <consortium name="US DOE Joint Genome Institute (JGI-PGF)"/>
            <person name="Lucas S."/>
            <person name="Copeland A."/>
            <person name="Lapidus A."/>
            <person name="Glavina del Rio T."/>
            <person name="Dalin E."/>
            <person name="Tice H."/>
            <person name="Bruce D."/>
            <person name="Goodwin L."/>
            <person name="Pitluck S."/>
            <person name="Kyrpides N."/>
            <person name="Mavromatis K."/>
            <person name="Ivanova N."/>
            <person name="Teshima H."/>
            <person name="Brettin T."/>
            <person name="Detter J.C."/>
            <person name="Han C."/>
            <person name="Tapia R."/>
            <person name="Land M."/>
            <person name="Hauser L."/>
            <person name="Markowitz V."/>
            <person name="Cheng J.-F."/>
            <person name="Hugenholtz P."/>
            <person name="Woyke T."/>
            <person name="Wu D."/>
            <person name="Tindall B."/>
            <person name="Pomrenke H.G."/>
            <person name="Brambilla E."/>
            <person name="Klenk H.-P."/>
            <person name="Eisen J.A."/>
        </authorList>
    </citation>
    <scope>NUCLEOTIDE SEQUENCE [LARGE SCALE GENOMIC DNA]</scope>
    <source>
        <strain>DSM 17132</strain>
    </source>
</reference>
<protein>
    <submittedName>
        <fullName evidence="1">Uncharacterized protein</fullName>
    </submittedName>
</protein>
<name>E4RTF5_LEAB4</name>
<evidence type="ECO:0000313" key="2">
    <source>
        <dbReference type="Proteomes" id="UP000007435"/>
    </source>
</evidence>
<dbReference type="AlphaFoldDB" id="E4RTF5"/>
<evidence type="ECO:0000313" key="1">
    <source>
        <dbReference type="EMBL" id="ADQ15969.1"/>
    </source>
</evidence>
<keyword evidence="2" id="KW-1185">Reference proteome</keyword>
<gene>
    <name evidence="1" type="ordered locus">Lbys_0174</name>
</gene>
<dbReference type="HOGENOM" id="CLU_3154328_0_0_10"/>
<dbReference type="STRING" id="649349.Lbys_0174"/>
<proteinExistence type="predicted"/>
<dbReference type="KEGG" id="lby:Lbys_0174"/>
<organism evidence="1 2">
    <name type="scientific">Leadbetterella byssophila (strain DSM 17132 / JCM 16389 / KACC 11308 / NBRC 106382 / 4M15)</name>
    <dbReference type="NCBI Taxonomy" id="649349"/>
    <lineage>
        <taxon>Bacteria</taxon>
        <taxon>Pseudomonadati</taxon>
        <taxon>Bacteroidota</taxon>
        <taxon>Cytophagia</taxon>
        <taxon>Cytophagales</taxon>
        <taxon>Leadbetterellaceae</taxon>
        <taxon>Leadbetterella</taxon>
    </lineage>
</organism>
<dbReference type="EMBL" id="CP002305">
    <property type="protein sequence ID" value="ADQ15969.1"/>
    <property type="molecule type" value="Genomic_DNA"/>
</dbReference>